<dbReference type="Proteomes" id="UP000238479">
    <property type="component" value="Chromosome 4"/>
</dbReference>
<dbReference type="PANTHER" id="PTHR43539:SF9">
    <property type="entry name" value="INDOLE-3-PYRUVATE MONOOXYGENASE YUCCA11-RELATED"/>
    <property type="match status" value="1"/>
</dbReference>
<evidence type="ECO:0000256" key="6">
    <source>
        <dbReference type="ARBA" id="ARBA00022857"/>
    </source>
</evidence>
<dbReference type="EMBL" id="PDCK01000042">
    <property type="protein sequence ID" value="PRQ39177.1"/>
    <property type="molecule type" value="Genomic_DNA"/>
</dbReference>
<dbReference type="OMA" id="CWSIVAM"/>
<proteinExistence type="inferred from homology"/>
<organism evidence="11 12">
    <name type="scientific">Rosa chinensis</name>
    <name type="common">China rose</name>
    <dbReference type="NCBI Taxonomy" id="74649"/>
    <lineage>
        <taxon>Eukaryota</taxon>
        <taxon>Viridiplantae</taxon>
        <taxon>Streptophyta</taxon>
        <taxon>Embryophyta</taxon>
        <taxon>Tracheophyta</taxon>
        <taxon>Spermatophyta</taxon>
        <taxon>Magnoliopsida</taxon>
        <taxon>eudicotyledons</taxon>
        <taxon>Gunneridae</taxon>
        <taxon>Pentapetalae</taxon>
        <taxon>rosids</taxon>
        <taxon>fabids</taxon>
        <taxon>Rosales</taxon>
        <taxon>Rosaceae</taxon>
        <taxon>Rosoideae</taxon>
        <taxon>Rosoideae incertae sedis</taxon>
        <taxon>Rosa</taxon>
    </lineage>
</organism>
<keyword evidence="10 11" id="KW-0503">Monooxygenase</keyword>
<evidence type="ECO:0000256" key="1">
    <source>
        <dbReference type="ARBA" id="ARBA00001974"/>
    </source>
</evidence>
<evidence type="ECO:0000256" key="5">
    <source>
        <dbReference type="ARBA" id="ARBA00022827"/>
    </source>
</evidence>
<protein>
    <recommendedName>
        <fullName evidence="10">Flavin-containing monooxygenase</fullName>
        <ecNumber evidence="10">1.-.-.-</ecNumber>
    </recommendedName>
</protein>
<keyword evidence="6" id="KW-0521">NADP</keyword>
<keyword evidence="11" id="KW-0670">Pyruvate</keyword>
<dbReference type="GO" id="GO:0004499">
    <property type="term" value="F:N,N-dimethylaniline monooxygenase activity"/>
    <property type="evidence" value="ECO:0007669"/>
    <property type="project" value="InterPro"/>
</dbReference>
<keyword evidence="7 10" id="KW-0560">Oxidoreductase</keyword>
<comment type="catalytic activity">
    <reaction evidence="9">
        <text>indole-3-pyruvate + NADPH + O2 + H(+) = (indol-3-yl)acetate + CO2 + NADP(+) + H2O</text>
        <dbReference type="Rhea" id="RHEA:34331"/>
        <dbReference type="ChEBI" id="CHEBI:15377"/>
        <dbReference type="ChEBI" id="CHEBI:15378"/>
        <dbReference type="ChEBI" id="CHEBI:15379"/>
        <dbReference type="ChEBI" id="CHEBI:16526"/>
        <dbReference type="ChEBI" id="CHEBI:17640"/>
        <dbReference type="ChEBI" id="CHEBI:30854"/>
        <dbReference type="ChEBI" id="CHEBI:57783"/>
        <dbReference type="ChEBI" id="CHEBI:58349"/>
        <dbReference type="EC" id="1.14.13.168"/>
    </reaction>
</comment>
<evidence type="ECO:0000256" key="10">
    <source>
        <dbReference type="RuleBase" id="RU361177"/>
    </source>
</evidence>
<dbReference type="InterPro" id="IPR020946">
    <property type="entry name" value="Flavin_mOase-like"/>
</dbReference>
<dbReference type="PRINTS" id="PR00469">
    <property type="entry name" value="PNDRDTASEII"/>
</dbReference>
<evidence type="ECO:0000256" key="2">
    <source>
        <dbReference type="ARBA" id="ARBA00004814"/>
    </source>
</evidence>
<keyword evidence="4 10" id="KW-0285">Flavoprotein</keyword>
<sequence length="289" mass="32718">MDEYVSRFNVNPYYCHNVESAFYEEADKKWKVEVKNTRVTDKEVCPQVYYADFLVVATGENSQAIIPELPGLETFNGKVIHASDYKCGASFRDKSVLVIGCGNSGMEISTEIVRIGMILLNFLPVNMVDRFVSFLAMFSYSDLPSYGIHQPAEGPFFYKTLTGKTLVIDRGTIKKIRSQKIKVFPGIEKIHNNIVEFKNGALQRFDAIVLATGYRSVAHNWLKDYKFIFNEDDKPKNKYPNHWKGEKGVYCVGFTGRGIQGISSDSKAVAEDIYQLVMAQKSTYAARMV</sequence>
<dbReference type="GO" id="GO:0050660">
    <property type="term" value="F:flavin adenine dinucleotide binding"/>
    <property type="evidence" value="ECO:0007669"/>
    <property type="project" value="InterPro"/>
</dbReference>
<evidence type="ECO:0000256" key="3">
    <source>
        <dbReference type="ARBA" id="ARBA00009183"/>
    </source>
</evidence>
<evidence type="ECO:0000256" key="8">
    <source>
        <dbReference type="ARBA" id="ARBA00023070"/>
    </source>
</evidence>
<dbReference type="InterPro" id="IPR036188">
    <property type="entry name" value="FAD/NAD-bd_sf"/>
</dbReference>
<dbReference type="STRING" id="74649.A0A2P6QYA1"/>
<dbReference type="AlphaFoldDB" id="A0A2P6QYA1"/>
<comment type="similarity">
    <text evidence="3 10">Belongs to the FMO family.</text>
</comment>
<dbReference type="PANTHER" id="PTHR43539">
    <property type="entry name" value="FLAVIN-BINDING MONOOXYGENASE-LIKE PROTEIN (AFU_ORTHOLOGUE AFUA_4G09220)"/>
    <property type="match status" value="1"/>
</dbReference>
<dbReference type="InterPro" id="IPR050982">
    <property type="entry name" value="Auxin_biosynth/cation_transpt"/>
</dbReference>
<dbReference type="Pfam" id="PF00743">
    <property type="entry name" value="FMO-like"/>
    <property type="match status" value="1"/>
</dbReference>
<dbReference type="GO" id="GO:0050661">
    <property type="term" value="F:NADP binding"/>
    <property type="evidence" value="ECO:0007669"/>
    <property type="project" value="InterPro"/>
</dbReference>
<gene>
    <name evidence="11" type="ORF">RchiOBHm_Chr4g0422171</name>
</gene>
<comment type="pathway">
    <text evidence="2">Plant hormone metabolism; auxin biosynthesis.</text>
</comment>
<comment type="caution">
    <text evidence="11">The sequence shown here is derived from an EMBL/GenBank/DDBJ whole genome shotgun (WGS) entry which is preliminary data.</text>
</comment>
<comment type="cofactor">
    <cofactor evidence="1 10">
        <name>FAD</name>
        <dbReference type="ChEBI" id="CHEBI:57692"/>
    </cofactor>
</comment>
<evidence type="ECO:0000256" key="7">
    <source>
        <dbReference type="ARBA" id="ARBA00023002"/>
    </source>
</evidence>
<dbReference type="SUPFAM" id="SSF51905">
    <property type="entry name" value="FAD/NAD(P)-binding domain"/>
    <property type="match status" value="1"/>
</dbReference>
<evidence type="ECO:0000256" key="4">
    <source>
        <dbReference type="ARBA" id="ARBA00022630"/>
    </source>
</evidence>
<dbReference type="EC" id="1.-.-.-" evidence="10"/>
<evidence type="ECO:0000313" key="11">
    <source>
        <dbReference type="EMBL" id="PRQ39177.1"/>
    </source>
</evidence>
<keyword evidence="5 10" id="KW-0274">FAD</keyword>
<dbReference type="GO" id="GO:0009851">
    <property type="term" value="P:auxin biosynthetic process"/>
    <property type="evidence" value="ECO:0007669"/>
    <property type="project" value="UniProtKB-KW"/>
</dbReference>
<name>A0A2P6QYA1_ROSCH</name>
<dbReference type="Gene3D" id="3.50.50.60">
    <property type="entry name" value="FAD/NAD(P)-binding domain"/>
    <property type="match status" value="1"/>
</dbReference>
<reference evidence="11 12" key="1">
    <citation type="journal article" date="2018" name="Nat. Genet.">
        <title>The Rosa genome provides new insights in the design of modern roses.</title>
        <authorList>
            <person name="Bendahmane M."/>
        </authorList>
    </citation>
    <scope>NUCLEOTIDE SEQUENCE [LARGE SCALE GENOMIC DNA]</scope>
    <source>
        <strain evidence="12">cv. Old Blush</strain>
    </source>
</reference>
<evidence type="ECO:0000313" key="12">
    <source>
        <dbReference type="Proteomes" id="UP000238479"/>
    </source>
</evidence>
<keyword evidence="12" id="KW-1185">Reference proteome</keyword>
<keyword evidence="8" id="KW-0073">Auxin biosynthesis</keyword>
<evidence type="ECO:0000256" key="9">
    <source>
        <dbReference type="ARBA" id="ARBA00047707"/>
    </source>
</evidence>
<accession>A0A2P6QYA1</accession>
<dbReference type="Gramene" id="PRQ39177">
    <property type="protein sequence ID" value="PRQ39177"/>
    <property type="gene ID" value="RchiOBHm_Chr4g0422171"/>
</dbReference>
<dbReference type="GO" id="GO:0103075">
    <property type="term" value="F:indole-3-pyruvate monooxygenase activity"/>
    <property type="evidence" value="ECO:0007669"/>
    <property type="project" value="UniProtKB-EC"/>
</dbReference>